<proteinExistence type="predicted"/>
<organism evidence="1 2">
    <name type="scientific">Tanacetum coccineum</name>
    <dbReference type="NCBI Taxonomy" id="301880"/>
    <lineage>
        <taxon>Eukaryota</taxon>
        <taxon>Viridiplantae</taxon>
        <taxon>Streptophyta</taxon>
        <taxon>Embryophyta</taxon>
        <taxon>Tracheophyta</taxon>
        <taxon>Spermatophyta</taxon>
        <taxon>Magnoliopsida</taxon>
        <taxon>eudicotyledons</taxon>
        <taxon>Gunneridae</taxon>
        <taxon>Pentapetalae</taxon>
        <taxon>asterids</taxon>
        <taxon>campanulids</taxon>
        <taxon>Asterales</taxon>
        <taxon>Asteraceae</taxon>
        <taxon>Asteroideae</taxon>
        <taxon>Anthemideae</taxon>
        <taxon>Anthemidinae</taxon>
        <taxon>Tanacetum</taxon>
    </lineage>
</organism>
<evidence type="ECO:0000313" key="2">
    <source>
        <dbReference type="Proteomes" id="UP001151760"/>
    </source>
</evidence>
<accession>A0ABQ5CD52</accession>
<reference evidence="1" key="2">
    <citation type="submission" date="2022-01" db="EMBL/GenBank/DDBJ databases">
        <authorList>
            <person name="Yamashiro T."/>
            <person name="Shiraishi A."/>
            <person name="Satake H."/>
            <person name="Nakayama K."/>
        </authorList>
    </citation>
    <scope>NUCLEOTIDE SEQUENCE</scope>
</reference>
<gene>
    <name evidence="1" type="ORF">Tco_0894937</name>
</gene>
<dbReference type="Proteomes" id="UP001151760">
    <property type="component" value="Unassembled WGS sequence"/>
</dbReference>
<protein>
    <submittedName>
        <fullName evidence="1">Uncharacterized protein</fullName>
    </submittedName>
</protein>
<reference evidence="1" key="1">
    <citation type="journal article" date="2022" name="Int. J. Mol. Sci.">
        <title>Draft Genome of Tanacetum Coccineum: Genomic Comparison of Closely Related Tanacetum-Family Plants.</title>
        <authorList>
            <person name="Yamashiro T."/>
            <person name="Shiraishi A."/>
            <person name="Nakayama K."/>
            <person name="Satake H."/>
        </authorList>
    </citation>
    <scope>NUCLEOTIDE SEQUENCE</scope>
</reference>
<comment type="caution">
    <text evidence="1">The sequence shown here is derived from an EMBL/GenBank/DDBJ whole genome shotgun (WGS) entry which is preliminary data.</text>
</comment>
<evidence type="ECO:0000313" key="1">
    <source>
        <dbReference type="EMBL" id="GJT25000.1"/>
    </source>
</evidence>
<dbReference type="EMBL" id="BQNB010014179">
    <property type="protein sequence ID" value="GJT25000.1"/>
    <property type="molecule type" value="Genomic_DNA"/>
</dbReference>
<name>A0ABQ5CD52_9ASTR</name>
<keyword evidence="2" id="KW-1185">Reference proteome</keyword>
<sequence length="175" mass="19970">MGLALSRERLVVAERNAKKTSREKKSYNLLKNSHSKKLKPRESLEGNISPWMYRAIRLLEVHREWRVLLRVSGRRVVQAIMSTFLQLFSLILLGDLTTIGRLLKLVGDALERTTKMGNQDRYYDSSMLLKEGIPLSRESDALGWNMVMEVEDENETAITLIQLFICGTTEDGGNS</sequence>